<dbReference type="PANTHER" id="PTHR34406">
    <property type="entry name" value="PROTEIN YCEI"/>
    <property type="match status" value="1"/>
</dbReference>
<dbReference type="OrthoDB" id="9811006at2"/>
<dbReference type="SUPFAM" id="SSF101874">
    <property type="entry name" value="YceI-like"/>
    <property type="match status" value="1"/>
</dbReference>
<proteinExistence type="predicted"/>
<gene>
    <name evidence="3" type="ORF">IMC76_00215</name>
</gene>
<evidence type="ECO:0000313" key="4">
    <source>
        <dbReference type="Proteomes" id="UP000594749"/>
    </source>
</evidence>
<dbReference type="Proteomes" id="UP000594749">
    <property type="component" value="Chromosome"/>
</dbReference>
<reference evidence="3 4" key="1">
    <citation type="submission" date="2020-10" db="EMBL/GenBank/DDBJ databases">
        <title>Campylobacter and Helicobacter PacBio genomes.</title>
        <authorList>
            <person name="Lane C."/>
        </authorList>
    </citation>
    <scope>NUCLEOTIDE SEQUENCE [LARGE SCALE GENOMIC DNA]</scope>
    <source>
        <strain evidence="3 4">2016D-0077</strain>
    </source>
</reference>
<evidence type="ECO:0000313" key="3">
    <source>
        <dbReference type="EMBL" id="QOQ87289.1"/>
    </source>
</evidence>
<dbReference type="InterPro" id="IPR036761">
    <property type="entry name" value="TTHA0802/YceI-like_sf"/>
</dbReference>
<keyword evidence="1" id="KW-0732">Signal</keyword>
<evidence type="ECO:0000259" key="2">
    <source>
        <dbReference type="SMART" id="SM00867"/>
    </source>
</evidence>
<feature type="signal peptide" evidence="1">
    <location>
        <begin position="1"/>
        <end position="21"/>
    </location>
</feature>
<dbReference type="EMBL" id="CP063078">
    <property type="protein sequence ID" value="QOQ87289.1"/>
    <property type="molecule type" value="Genomic_DNA"/>
</dbReference>
<organism evidence="3 4">
    <name type="scientific">Campylobacter corcagiensis</name>
    <dbReference type="NCBI Taxonomy" id="1448857"/>
    <lineage>
        <taxon>Bacteria</taxon>
        <taxon>Pseudomonadati</taxon>
        <taxon>Campylobacterota</taxon>
        <taxon>Epsilonproteobacteria</taxon>
        <taxon>Campylobacterales</taxon>
        <taxon>Campylobacteraceae</taxon>
        <taxon>Campylobacter</taxon>
    </lineage>
</organism>
<keyword evidence="4" id="KW-1185">Reference proteome</keyword>
<dbReference type="InterPro" id="IPR007372">
    <property type="entry name" value="Lipid/polyisoprenoid-bd_YceI"/>
</dbReference>
<accession>A0A7M1LFD8</accession>
<feature type="chain" id="PRO_5029713848" evidence="1">
    <location>
        <begin position="22"/>
        <end position="188"/>
    </location>
</feature>
<dbReference type="SMART" id="SM00867">
    <property type="entry name" value="YceI"/>
    <property type="match status" value="1"/>
</dbReference>
<evidence type="ECO:0000256" key="1">
    <source>
        <dbReference type="SAM" id="SignalP"/>
    </source>
</evidence>
<dbReference type="AlphaFoldDB" id="A0A7M1LFD8"/>
<name>A0A7M1LFD8_9BACT</name>
<dbReference type="RefSeq" id="WP_025803854.1">
    <property type="nucleotide sequence ID" value="NZ_CP053842.1"/>
</dbReference>
<feature type="domain" description="Lipid/polyisoprenoid-binding YceI-like" evidence="2">
    <location>
        <begin position="23"/>
        <end position="186"/>
    </location>
</feature>
<dbReference type="Gene3D" id="2.40.128.110">
    <property type="entry name" value="Lipid/polyisoprenoid-binding, YceI-like"/>
    <property type="match status" value="1"/>
</dbReference>
<sequence>MKKLLFSAVACSFLLVGAANAKDYAVDPTHTNVGFKIKHLQISNVRGSFDDFEGKIDFDPETKELKKFEAIVKVASINTKNEGRDDHLRNPDYFEVEKYPEMKFVMKEFVKEDDGEEGVVKGDLTIKDVTLPVEFEYDFGGVIKNEKVDKIGFTLEGEIDRTKFNVGEESIGIGSEVDITIEVEADAI</sequence>
<protein>
    <submittedName>
        <fullName evidence="3">Polyisoprenoid-binding protein</fullName>
    </submittedName>
</protein>
<dbReference type="Pfam" id="PF04264">
    <property type="entry name" value="YceI"/>
    <property type="match status" value="1"/>
</dbReference>
<dbReference type="PANTHER" id="PTHR34406:SF1">
    <property type="entry name" value="PROTEIN YCEI"/>
    <property type="match status" value="1"/>
</dbReference>